<evidence type="ECO:0000313" key="3">
    <source>
        <dbReference type="Proteomes" id="UP000041254"/>
    </source>
</evidence>
<dbReference type="EMBL" id="CDMY01000323">
    <property type="protein sequence ID" value="CEM02300.1"/>
    <property type="molecule type" value="Genomic_DNA"/>
</dbReference>
<keyword evidence="3" id="KW-1185">Reference proteome</keyword>
<protein>
    <submittedName>
        <fullName evidence="2">Uncharacterized protein</fullName>
    </submittedName>
</protein>
<accession>A0A0G4EV85</accession>
<gene>
    <name evidence="2" type="ORF">Vbra_5412</name>
</gene>
<evidence type="ECO:0000313" key="2">
    <source>
        <dbReference type="EMBL" id="CEM02300.1"/>
    </source>
</evidence>
<organism evidence="2 3">
    <name type="scientific">Vitrella brassicaformis (strain CCMP3155)</name>
    <dbReference type="NCBI Taxonomy" id="1169540"/>
    <lineage>
        <taxon>Eukaryota</taxon>
        <taxon>Sar</taxon>
        <taxon>Alveolata</taxon>
        <taxon>Colpodellida</taxon>
        <taxon>Vitrellaceae</taxon>
        <taxon>Vitrella</taxon>
    </lineage>
</organism>
<evidence type="ECO:0000256" key="1">
    <source>
        <dbReference type="SAM" id="MobiDB-lite"/>
    </source>
</evidence>
<dbReference type="VEuPathDB" id="CryptoDB:Vbra_5412"/>
<name>A0A0G4EV85_VITBC</name>
<proteinExistence type="predicted"/>
<sequence length="207" mass="23361">MALAIKRSSHMAVSRRGQKSHSLRSQINSAHHADLDMMLRLVTQHIEEAISRLGLQDVLAFTTSDLVGAFKMVYFLEQGSSEWRIVSQFIRLAAIYQLTPAPGLPLRLSADSLPTAIALRQRPLMMVMYRIIGPQLTYTGESMALRGADDGDFRIGIVGPFQVVSWRELPAGHRYRNGYKTSDPVIRCGEWLYRSFTAFLVDWLFAC</sequence>
<dbReference type="InParanoid" id="A0A0G4EV85"/>
<dbReference type="PhylomeDB" id="A0A0G4EV85"/>
<reference evidence="2 3" key="1">
    <citation type="submission" date="2014-11" db="EMBL/GenBank/DDBJ databases">
        <authorList>
            <person name="Zhu J."/>
            <person name="Qi W."/>
            <person name="Song R."/>
        </authorList>
    </citation>
    <scope>NUCLEOTIDE SEQUENCE [LARGE SCALE GENOMIC DNA]</scope>
</reference>
<feature type="region of interest" description="Disordered" evidence="1">
    <location>
        <begin position="1"/>
        <end position="23"/>
    </location>
</feature>
<dbReference type="Proteomes" id="UP000041254">
    <property type="component" value="Unassembled WGS sequence"/>
</dbReference>
<dbReference type="AlphaFoldDB" id="A0A0G4EV85"/>